<dbReference type="KEGG" id="tet:TTHERM_00860400"/>
<name>Q23JU8_TETTS</name>
<organism evidence="2 3">
    <name type="scientific">Tetrahymena thermophila (strain SB210)</name>
    <dbReference type="NCBI Taxonomy" id="312017"/>
    <lineage>
        <taxon>Eukaryota</taxon>
        <taxon>Sar</taxon>
        <taxon>Alveolata</taxon>
        <taxon>Ciliophora</taxon>
        <taxon>Intramacronucleata</taxon>
        <taxon>Oligohymenophorea</taxon>
        <taxon>Hymenostomatida</taxon>
        <taxon>Tetrahymenina</taxon>
        <taxon>Tetrahymenidae</taxon>
        <taxon>Tetrahymena</taxon>
    </lineage>
</organism>
<evidence type="ECO:0000313" key="2">
    <source>
        <dbReference type="EMBL" id="EAR96762.1"/>
    </source>
</evidence>
<evidence type="ECO:0000313" key="3">
    <source>
        <dbReference type="Proteomes" id="UP000009168"/>
    </source>
</evidence>
<accession>Q23JU8</accession>
<sequence length="546" mass="62567">MLIQSIISYSNRLSSSNSFLPTYGNKIISVLQASLNSKYQTQTYKVLNYVSTTLQNQQQKIANQNNNNKLFNNNDIVQQNLVDCFKILNSTTQEASQTLQQQSNNNGKRLLKSQEDYSNTLGTFRSLASNQTMLQQQMDLSDQIGNLLNNITLPNQGDLQLQGNLISLSTEQITSKNLQKYMYVQNQPQQNDSSTYNVVMTKYSYNPFINTDGFQQYINQLQNSTPGIQVSINPVVKPFIQNTNNATSQGFNNSLTLQFSNIKPSKYNLTCLQQQSQSNWTNQDCKLIESTQTGSQTCFCKNQKPTTIAEDLQDLLDNKNLKTAFGSQGIQNISNFTTFYEYAVFWILSSVTLIQIGLCIYGNQLDSKNKNSFVGSMSKINPISLVNFENFDQKNTDEQYQLQLNQQKQESDKLQQKESTVFINYQQQKQQSQRATQSNINLKRPEDDYQGSKLFVQQQENDVNNQKVQNLQSLSDNQSIQSIYLSSKDNKQELKLDQPNTITEQVNDKKTNNMKTKANKVKNNKRISLKYQKDQKILKNQWRPLC</sequence>
<evidence type="ECO:0000256" key="1">
    <source>
        <dbReference type="SAM" id="MobiDB-lite"/>
    </source>
</evidence>
<proteinExistence type="predicted"/>
<feature type="region of interest" description="Disordered" evidence="1">
    <location>
        <begin position="426"/>
        <end position="446"/>
    </location>
</feature>
<dbReference type="AlphaFoldDB" id="Q23JU8"/>
<dbReference type="OrthoDB" id="327871at2759"/>
<dbReference type="EMBL" id="GG662682">
    <property type="protein sequence ID" value="EAR96762.1"/>
    <property type="molecule type" value="Genomic_DNA"/>
</dbReference>
<gene>
    <name evidence="2" type="ORF">TTHERM_00860400</name>
</gene>
<feature type="compositionally biased region" description="Low complexity" evidence="1">
    <location>
        <begin position="426"/>
        <end position="437"/>
    </location>
</feature>
<dbReference type="GeneID" id="7838094"/>
<dbReference type="InParanoid" id="Q23JU8"/>
<dbReference type="Proteomes" id="UP000009168">
    <property type="component" value="Unassembled WGS sequence"/>
</dbReference>
<reference evidence="3" key="1">
    <citation type="journal article" date="2006" name="PLoS Biol.">
        <title>Macronuclear genome sequence of the ciliate Tetrahymena thermophila, a model eukaryote.</title>
        <authorList>
            <person name="Eisen J.A."/>
            <person name="Coyne R.S."/>
            <person name="Wu M."/>
            <person name="Wu D."/>
            <person name="Thiagarajan M."/>
            <person name="Wortman J.R."/>
            <person name="Badger J.H."/>
            <person name="Ren Q."/>
            <person name="Amedeo P."/>
            <person name="Jones K.M."/>
            <person name="Tallon L.J."/>
            <person name="Delcher A.L."/>
            <person name="Salzberg S.L."/>
            <person name="Silva J.C."/>
            <person name="Haas B.J."/>
            <person name="Majoros W.H."/>
            <person name="Farzad M."/>
            <person name="Carlton J.M."/>
            <person name="Smith R.K. Jr."/>
            <person name="Garg J."/>
            <person name="Pearlman R.E."/>
            <person name="Karrer K.M."/>
            <person name="Sun L."/>
            <person name="Manning G."/>
            <person name="Elde N.C."/>
            <person name="Turkewitz A.P."/>
            <person name="Asai D.J."/>
            <person name="Wilkes D.E."/>
            <person name="Wang Y."/>
            <person name="Cai H."/>
            <person name="Collins K."/>
            <person name="Stewart B.A."/>
            <person name="Lee S.R."/>
            <person name="Wilamowska K."/>
            <person name="Weinberg Z."/>
            <person name="Ruzzo W.L."/>
            <person name="Wloga D."/>
            <person name="Gaertig J."/>
            <person name="Frankel J."/>
            <person name="Tsao C.-C."/>
            <person name="Gorovsky M.A."/>
            <person name="Keeling P.J."/>
            <person name="Waller R.F."/>
            <person name="Patron N.J."/>
            <person name="Cherry J.M."/>
            <person name="Stover N.A."/>
            <person name="Krieger C.J."/>
            <person name="del Toro C."/>
            <person name="Ryder H.F."/>
            <person name="Williamson S.C."/>
            <person name="Barbeau R.A."/>
            <person name="Hamilton E.P."/>
            <person name="Orias E."/>
        </authorList>
    </citation>
    <scope>NUCLEOTIDE SEQUENCE [LARGE SCALE GENOMIC DNA]</scope>
    <source>
        <strain evidence="3">SB210</strain>
    </source>
</reference>
<dbReference type="HOGENOM" id="CLU_499239_0_0_1"/>
<protein>
    <submittedName>
        <fullName evidence="2">Uncharacterized protein</fullName>
    </submittedName>
</protein>
<dbReference type="RefSeq" id="XP_001017007.1">
    <property type="nucleotide sequence ID" value="XM_001017007.1"/>
</dbReference>
<keyword evidence="3" id="KW-1185">Reference proteome</keyword>